<evidence type="ECO:0000259" key="2">
    <source>
        <dbReference type="Pfam" id="PF14285"/>
    </source>
</evidence>
<feature type="transmembrane region" description="Helical" evidence="1">
    <location>
        <begin position="79"/>
        <end position="102"/>
    </location>
</feature>
<dbReference type="InterPro" id="IPR025377">
    <property type="entry name" value="DUF4367"/>
</dbReference>
<dbReference type="Proteomes" id="UP001529380">
    <property type="component" value="Unassembled WGS sequence"/>
</dbReference>
<evidence type="ECO:0000313" key="4">
    <source>
        <dbReference type="Proteomes" id="UP001529380"/>
    </source>
</evidence>
<accession>A0ABT7USY6</accession>
<feature type="domain" description="DUF4367" evidence="2">
    <location>
        <begin position="144"/>
        <end position="249"/>
    </location>
</feature>
<comment type="caution">
    <text evidence="3">The sequence shown here is derived from an EMBL/GenBank/DDBJ whole genome shotgun (WGS) entry which is preliminary data.</text>
</comment>
<keyword evidence="1" id="KW-0812">Transmembrane</keyword>
<dbReference type="RefSeq" id="WP_289600407.1">
    <property type="nucleotide sequence ID" value="NZ_JAUDCL010000025.1"/>
</dbReference>
<evidence type="ECO:0000313" key="3">
    <source>
        <dbReference type="EMBL" id="MDM8202009.1"/>
    </source>
</evidence>
<gene>
    <name evidence="3" type="ORF">QUW08_12005</name>
</gene>
<evidence type="ECO:0000256" key="1">
    <source>
        <dbReference type="SAM" id="Phobius"/>
    </source>
</evidence>
<keyword evidence="1" id="KW-1133">Transmembrane helix</keyword>
<keyword evidence="4" id="KW-1185">Reference proteome</keyword>
<protein>
    <submittedName>
        <fullName evidence="3">DUF4367 domain-containing protein</fullName>
    </submittedName>
</protein>
<reference evidence="3 4" key="1">
    <citation type="submission" date="2023-06" db="EMBL/GenBank/DDBJ databases">
        <title>Identification and characterization of horizontal gene transfer across gut microbiota members of farm animals based on homology search.</title>
        <authorList>
            <person name="Schwarzerova J."/>
            <person name="Nykrynova M."/>
            <person name="Jureckova K."/>
            <person name="Cejkova D."/>
            <person name="Rychlik I."/>
        </authorList>
    </citation>
    <scope>NUCLEOTIDE SEQUENCE [LARGE SCALE GENOMIC DNA]</scope>
    <source>
        <strain evidence="3 4">ET340</strain>
    </source>
</reference>
<name>A0ABT7USY6_9FIRM</name>
<dbReference type="Pfam" id="PF14285">
    <property type="entry name" value="DUF4367"/>
    <property type="match status" value="1"/>
</dbReference>
<keyword evidence="1" id="KW-0472">Membrane</keyword>
<proteinExistence type="predicted"/>
<sequence>MSQKNQVHNSQYTNDDIEETLAKVTAMQIAKRELDIYDEASEENYDLHQIPNYQAIKDSLTSELTKAERKHNMKKCLNIAGRLVACLALASVLTTGVLYVTVDAARNTINNFFLELHDGYAILHGDEELDGVKAPLPEDWTGPVIPEWVPERFTNVSGSEMQYNSNLIYMTDDSAEMIVITTWNVEESPMIDNEDMYLNRTLDIQGTSASLYTKAETGQLFLTFTINDFSVQICGNVSEQEIIEVAENLQVN</sequence>
<dbReference type="EMBL" id="JAUDCL010000025">
    <property type="protein sequence ID" value="MDM8202009.1"/>
    <property type="molecule type" value="Genomic_DNA"/>
</dbReference>
<organism evidence="3 4">
    <name type="scientific">Allofournierella massiliensis</name>
    <dbReference type="NCBI Taxonomy" id="1650663"/>
    <lineage>
        <taxon>Bacteria</taxon>
        <taxon>Bacillati</taxon>
        <taxon>Bacillota</taxon>
        <taxon>Clostridia</taxon>
        <taxon>Eubacteriales</taxon>
        <taxon>Oscillospiraceae</taxon>
        <taxon>Allofournierella</taxon>
    </lineage>
</organism>